<dbReference type="Gene3D" id="1.20.272.10">
    <property type="match status" value="1"/>
</dbReference>
<evidence type="ECO:0000256" key="2">
    <source>
        <dbReference type="ARBA" id="ARBA00008959"/>
    </source>
</evidence>
<comment type="caution">
    <text evidence="8">The sequence shown here is derived from an EMBL/GenBank/DDBJ whole genome shotgun (WGS) entry which is preliminary data.</text>
</comment>
<dbReference type="FunFam" id="3.40.50.300:FF:000137">
    <property type="entry name" value="Replication-associated recombination protein A"/>
    <property type="match status" value="1"/>
</dbReference>
<dbReference type="InterPro" id="IPR027417">
    <property type="entry name" value="P-loop_NTPase"/>
</dbReference>
<dbReference type="SUPFAM" id="SSF48019">
    <property type="entry name" value="post-AAA+ oligomerization domain-like"/>
    <property type="match status" value="1"/>
</dbReference>
<reference evidence="8" key="2">
    <citation type="submission" date="2020-09" db="EMBL/GenBank/DDBJ databases">
        <authorList>
            <person name="Sun Q."/>
            <person name="Zhou Y."/>
        </authorList>
    </citation>
    <scope>NUCLEOTIDE SEQUENCE</scope>
    <source>
        <strain evidence="8">CGMCC 1.15758</strain>
    </source>
</reference>
<accession>A0A8J3E7F4</accession>
<dbReference type="CDD" id="cd00009">
    <property type="entry name" value="AAA"/>
    <property type="match status" value="1"/>
</dbReference>
<keyword evidence="9" id="KW-1185">Reference proteome</keyword>
<feature type="domain" description="AAA+ ATPase" evidence="7">
    <location>
        <begin position="41"/>
        <end position="158"/>
    </location>
</feature>
<evidence type="ECO:0000256" key="6">
    <source>
        <dbReference type="ARBA" id="ARBA00022840"/>
    </source>
</evidence>
<keyword evidence="4" id="KW-0235">DNA replication</keyword>
<dbReference type="SMART" id="SM00382">
    <property type="entry name" value="AAA"/>
    <property type="match status" value="1"/>
</dbReference>
<dbReference type="Pfam" id="PF00004">
    <property type="entry name" value="AAA"/>
    <property type="match status" value="1"/>
</dbReference>
<organism evidence="8 9">
    <name type="scientific">Cysteiniphilum litorale</name>
    <dbReference type="NCBI Taxonomy" id="2056700"/>
    <lineage>
        <taxon>Bacteria</taxon>
        <taxon>Pseudomonadati</taxon>
        <taxon>Pseudomonadota</taxon>
        <taxon>Gammaproteobacteria</taxon>
        <taxon>Thiotrichales</taxon>
        <taxon>Fastidiosibacteraceae</taxon>
        <taxon>Cysteiniphilum</taxon>
    </lineage>
</organism>
<keyword evidence="5" id="KW-0547">Nucleotide-binding</keyword>
<dbReference type="Gene3D" id="1.10.8.60">
    <property type="match status" value="1"/>
</dbReference>
<dbReference type="Pfam" id="PF12002">
    <property type="entry name" value="MgsA_C"/>
    <property type="match status" value="1"/>
</dbReference>
<dbReference type="GO" id="GO:0000731">
    <property type="term" value="P:DNA synthesis involved in DNA repair"/>
    <property type="evidence" value="ECO:0007669"/>
    <property type="project" value="TreeGrafter"/>
</dbReference>
<dbReference type="Pfam" id="PF16193">
    <property type="entry name" value="AAA_assoc_2"/>
    <property type="match status" value="1"/>
</dbReference>
<evidence type="ECO:0000313" key="8">
    <source>
        <dbReference type="EMBL" id="GGF87460.1"/>
    </source>
</evidence>
<evidence type="ECO:0000313" key="9">
    <source>
        <dbReference type="Proteomes" id="UP000636949"/>
    </source>
</evidence>
<dbReference type="FunFam" id="1.20.272.10:FF:000001">
    <property type="entry name" value="Putative AAA family ATPase"/>
    <property type="match status" value="1"/>
</dbReference>
<dbReference type="InterPro" id="IPR008921">
    <property type="entry name" value="DNA_pol3_clamp-load_cplx_C"/>
</dbReference>
<dbReference type="Gene3D" id="3.40.50.300">
    <property type="entry name" value="P-loop containing nucleotide triphosphate hydrolases"/>
    <property type="match status" value="1"/>
</dbReference>
<dbReference type="InterPro" id="IPR003959">
    <property type="entry name" value="ATPase_AAA_core"/>
</dbReference>
<sequence>MSYVQAPLAYRMRPKNIKDYVGQRHLLGEQKILTRMLDKSHIVSMIFYGDPGVGKTTLAKVLAHELSYHFIELSAVSAGVKDIKLAVESAKMHFAEHQQATILFLDEIHRFNKSQQDALLPHVESGDLILIGATTENPFFSVNNALLSRLTVLRLKPLSLEDISELLQYVLIYDETLSAHELTLPDTVIEKIYHYAKGDCRQALNVLEMLFLMADTSQEKTVELNDELLNIALGENAHKLDKQGDYFYGQLSAFHKSVRGSDPDAAIFWLANMIESGADPLVIARRMLCIASEDIGNADPRALNIALDAWQSYERLGLPEGRLPLIQAAIYLASAPKSNASYMAYKNVFSDLKNHSDVSVPMHLRNVKPAGEVAGQSYKYPHDFPDAYVNQRYLPEGVTHQYYYPTDRGLESKIAQKLTYLKSKYKM</sequence>
<evidence type="ECO:0000256" key="1">
    <source>
        <dbReference type="ARBA" id="ARBA00002393"/>
    </source>
</evidence>
<evidence type="ECO:0000256" key="4">
    <source>
        <dbReference type="ARBA" id="ARBA00022705"/>
    </source>
</evidence>
<gene>
    <name evidence="8" type="ORF">GCM10010995_00960</name>
</gene>
<dbReference type="InterPro" id="IPR021886">
    <property type="entry name" value="MgsA_C"/>
</dbReference>
<reference evidence="8" key="1">
    <citation type="journal article" date="2014" name="Int. J. Syst. Evol. Microbiol.">
        <title>Complete genome sequence of Corynebacterium casei LMG S-19264T (=DSM 44701T), isolated from a smear-ripened cheese.</title>
        <authorList>
            <consortium name="US DOE Joint Genome Institute (JGI-PGF)"/>
            <person name="Walter F."/>
            <person name="Albersmeier A."/>
            <person name="Kalinowski J."/>
            <person name="Ruckert C."/>
        </authorList>
    </citation>
    <scope>NUCLEOTIDE SEQUENCE</scope>
    <source>
        <strain evidence="8">CGMCC 1.15758</strain>
    </source>
</reference>
<dbReference type="GO" id="GO:0016887">
    <property type="term" value="F:ATP hydrolysis activity"/>
    <property type="evidence" value="ECO:0007669"/>
    <property type="project" value="InterPro"/>
</dbReference>
<dbReference type="InterPro" id="IPR051314">
    <property type="entry name" value="AAA_ATPase_RarA/MGS1/WRNIP1"/>
</dbReference>
<dbReference type="RefSeq" id="WP_117001292.1">
    <property type="nucleotide sequence ID" value="NZ_BMJS01000001.1"/>
</dbReference>
<dbReference type="PANTHER" id="PTHR13779">
    <property type="entry name" value="WERNER HELICASE-INTERACTING PROTEIN 1 FAMILY MEMBER"/>
    <property type="match status" value="1"/>
</dbReference>
<evidence type="ECO:0000259" key="7">
    <source>
        <dbReference type="SMART" id="SM00382"/>
    </source>
</evidence>
<dbReference type="InterPro" id="IPR003593">
    <property type="entry name" value="AAA+_ATPase"/>
</dbReference>
<dbReference type="GO" id="GO:0003677">
    <property type="term" value="F:DNA binding"/>
    <property type="evidence" value="ECO:0007669"/>
    <property type="project" value="InterPro"/>
</dbReference>
<name>A0A8J3E7F4_9GAMM</name>
<comment type="function">
    <text evidence="1">DNA-dependent ATPase that plays important roles in cellular responses to stalled DNA replication processes.</text>
</comment>
<dbReference type="InterPro" id="IPR032423">
    <property type="entry name" value="AAA_assoc_2"/>
</dbReference>
<dbReference type="OrthoDB" id="9778364at2"/>
<keyword evidence="6" id="KW-0067">ATP-binding</keyword>
<dbReference type="SUPFAM" id="SSF52540">
    <property type="entry name" value="P-loop containing nucleoside triphosphate hydrolases"/>
    <property type="match status" value="1"/>
</dbReference>
<evidence type="ECO:0000256" key="5">
    <source>
        <dbReference type="ARBA" id="ARBA00022741"/>
    </source>
</evidence>
<evidence type="ECO:0000256" key="3">
    <source>
        <dbReference type="ARBA" id="ARBA00020776"/>
    </source>
</evidence>
<dbReference type="GO" id="GO:0006261">
    <property type="term" value="P:DNA-templated DNA replication"/>
    <property type="evidence" value="ECO:0007669"/>
    <property type="project" value="TreeGrafter"/>
</dbReference>
<dbReference type="CDD" id="cd18139">
    <property type="entry name" value="HLD_clamp_RarA"/>
    <property type="match status" value="1"/>
</dbReference>
<dbReference type="GO" id="GO:0017116">
    <property type="term" value="F:single-stranded DNA helicase activity"/>
    <property type="evidence" value="ECO:0007669"/>
    <property type="project" value="TreeGrafter"/>
</dbReference>
<comment type="similarity">
    <text evidence="2">Belongs to the AAA ATPase family. RarA/MGS1/WRNIP1 subfamily.</text>
</comment>
<proteinExistence type="inferred from homology"/>
<dbReference type="GO" id="GO:0008047">
    <property type="term" value="F:enzyme activator activity"/>
    <property type="evidence" value="ECO:0007669"/>
    <property type="project" value="TreeGrafter"/>
</dbReference>
<protein>
    <recommendedName>
        <fullName evidence="3">Replication-associated recombination protein A</fullName>
    </recommendedName>
</protein>
<dbReference type="Proteomes" id="UP000636949">
    <property type="component" value="Unassembled WGS sequence"/>
</dbReference>
<dbReference type="Gene3D" id="1.10.3710.10">
    <property type="entry name" value="DNA polymerase III clamp loader subunits, C-terminal domain"/>
    <property type="match status" value="1"/>
</dbReference>
<dbReference type="GO" id="GO:0005524">
    <property type="term" value="F:ATP binding"/>
    <property type="evidence" value="ECO:0007669"/>
    <property type="project" value="UniProtKB-KW"/>
</dbReference>
<dbReference type="PANTHER" id="PTHR13779:SF7">
    <property type="entry name" value="ATPASE WRNIP1"/>
    <property type="match status" value="1"/>
</dbReference>
<dbReference type="EMBL" id="BMJS01000001">
    <property type="protein sequence ID" value="GGF87460.1"/>
    <property type="molecule type" value="Genomic_DNA"/>
</dbReference>
<dbReference type="AlphaFoldDB" id="A0A8J3E7F4"/>